<keyword evidence="7" id="KW-0175">Coiled coil</keyword>
<dbReference type="PANTHER" id="PTHR34137:SF1">
    <property type="entry name" value="EXODEOXYRIBONUCLEASE 7 SMALL SUBUNIT"/>
    <property type="match status" value="1"/>
</dbReference>
<evidence type="ECO:0000256" key="3">
    <source>
        <dbReference type="ARBA" id="ARBA00022722"/>
    </source>
</evidence>
<comment type="catalytic activity">
    <reaction evidence="6">
        <text>Exonucleolytic cleavage in either 5'- to 3'- or 3'- to 5'-direction to yield nucleoside 5'-phosphates.</text>
        <dbReference type="EC" id="3.1.11.6"/>
    </reaction>
</comment>
<dbReference type="PIRSF" id="PIRSF006488">
    <property type="entry name" value="Exonuc_VII_S"/>
    <property type="match status" value="1"/>
</dbReference>
<dbReference type="GO" id="GO:0009318">
    <property type="term" value="C:exodeoxyribonuclease VII complex"/>
    <property type="evidence" value="ECO:0007669"/>
    <property type="project" value="UniProtKB-UniRule"/>
</dbReference>
<accession>A0A501PCQ9</accession>
<dbReference type="NCBIfam" id="NF002139">
    <property type="entry name" value="PRK00977.1-3"/>
    <property type="match status" value="1"/>
</dbReference>
<evidence type="ECO:0000256" key="5">
    <source>
        <dbReference type="ARBA" id="ARBA00022839"/>
    </source>
</evidence>
<dbReference type="EC" id="3.1.11.6" evidence="6"/>
<dbReference type="InterPro" id="IPR037004">
    <property type="entry name" value="Exonuc_VII_ssu_sf"/>
</dbReference>
<comment type="caution">
    <text evidence="8">The sequence shown here is derived from an EMBL/GenBank/DDBJ whole genome shotgun (WGS) entry which is preliminary data.</text>
</comment>
<evidence type="ECO:0000256" key="1">
    <source>
        <dbReference type="ARBA" id="ARBA00009998"/>
    </source>
</evidence>
<protein>
    <recommendedName>
        <fullName evidence="6">Exodeoxyribonuclease 7 small subunit</fullName>
        <ecNumber evidence="6">3.1.11.6</ecNumber>
    </recommendedName>
    <alternativeName>
        <fullName evidence="6">Exodeoxyribonuclease VII small subunit</fullName>
        <shortName evidence="6">Exonuclease VII small subunit</shortName>
    </alternativeName>
</protein>
<keyword evidence="2 6" id="KW-0963">Cytoplasm</keyword>
<name>A0A501PCQ9_9PROT</name>
<dbReference type="GO" id="GO:0006308">
    <property type="term" value="P:DNA catabolic process"/>
    <property type="evidence" value="ECO:0007669"/>
    <property type="project" value="UniProtKB-UniRule"/>
</dbReference>
<keyword evidence="3 6" id="KW-0540">Nuclease</keyword>
<sequence length="80" mass="9061">MELPEDIRAMNFEDALSALEQIVQNLESGDVSLENSIEIYTRGTQLRQHCDEKLKDASERIEKITRQQSGALATEPLDVE</sequence>
<comment type="function">
    <text evidence="6">Bidirectionally degrades single-stranded DNA into large acid-insoluble oligonucleotides, which are then degraded further into small acid-soluble oligonucleotides.</text>
</comment>
<keyword evidence="4 6" id="KW-0378">Hydrolase</keyword>
<dbReference type="EMBL" id="VFIY01000018">
    <property type="protein sequence ID" value="TPD57958.1"/>
    <property type="molecule type" value="Genomic_DNA"/>
</dbReference>
<dbReference type="PANTHER" id="PTHR34137">
    <property type="entry name" value="EXODEOXYRIBONUCLEASE 7 SMALL SUBUNIT"/>
    <property type="match status" value="1"/>
</dbReference>
<comment type="subunit">
    <text evidence="6">Heterooligomer composed of large and small subunits.</text>
</comment>
<dbReference type="InterPro" id="IPR003761">
    <property type="entry name" value="Exonuc_VII_S"/>
</dbReference>
<organism evidence="8 9">
    <name type="scientific">Emcibacter nanhaiensis</name>
    <dbReference type="NCBI Taxonomy" id="1505037"/>
    <lineage>
        <taxon>Bacteria</taxon>
        <taxon>Pseudomonadati</taxon>
        <taxon>Pseudomonadota</taxon>
        <taxon>Alphaproteobacteria</taxon>
        <taxon>Emcibacterales</taxon>
        <taxon>Emcibacteraceae</taxon>
        <taxon>Emcibacter</taxon>
    </lineage>
</organism>
<dbReference type="SUPFAM" id="SSF116842">
    <property type="entry name" value="XseB-like"/>
    <property type="match status" value="1"/>
</dbReference>
<dbReference type="GO" id="GO:0005829">
    <property type="term" value="C:cytosol"/>
    <property type="evidence" value="ECO:0007669"/>
    <property type="project" value="TreeGrafter"/>
</dbReference>
<dbReference type="GO" id="GO:0008855">
    <property type="term" value="F:exodeoxyribonuclease VII activity"/>
    <property type="evidence" value="ECO:0007669"/>
    <property type="project" value="UniProtKB-UniRule"/>
</dbReference>
<dbReference type="HAMAP" id="MF_00337">
    <property type="entry name" value="Exonuc_7_S"/>
    <property type="match status" value="1"/>
</dbReference>
<evidence type="ECO:0000256" key="2">
    <source>
        <dbReference type="ARBA" id="ARBA00022490"/>
    </source>
</evidence>
<dbReference type="Pfam" id="PF02609">
    <property type="entry name" value="Exonuc_VII_S"/>
    <property type="match status" value="1"/>
</dbReference>
<evidence type="ECO:0000313" key="8">
    <source>
        <dbReference type="EMBL" id="TPD57958.1"/>
    </source>
</evidence>
<dbReference type="Proteomes" id="UP000319148">
    <property type="component" value="Unassembled WGS sequence"/>
</dbReference>
<dbReference type="NCBIfam" id="TIGR01280">
    <property type="entry name" value="xseB"/>
    <property type="match status" value="1"/>
</dbReference>
<keyword evidence="5 6" id="KW-0269">Exonuclease</keyword>
<comment type="similarity">
    <text evidence="1 6">Belongs to the XseB family.</text>
</comment>
<feature type="coiled-coil region" evidence="7">
    <location>
        <begin position="9"/>
        <end position="67"/>
    </location>
</feature>
<keyword evidence="9" id="KW-1185">Reference proteome</keyword>
<evidence type="ECO:0000256" key="4">
    <source>
        <dbReference type="ARBA" id="ARBA00022801"/>
    </source>
</evidence>
<dbReference type="OrthoDB" id="9808145at2"/>
<dbReference type="AlphaFoldDB" id="A0A501PCQ9"/>
<evidence type="ECO:0000256" key="6">
    <source>
        <dbReference type="HAMAP-Rule" id="MF_00337"/>
    </source>
</evidence>
<reference evidence="9" key="1">
    <citation type="submission" date="2019-06" db="EMBL/GenBank/DDBJ databases">
        <title>The complete genome of Emcibacter congregatus ZYLT.</title>
        <authorList>
            <person name="Zhao Z."/>
        </authorList>
    </citation>
    <scope>NUCLEOTIDE SEQUENCE [LARGE SCALE GENOMIC DNA]</scope>
    <source>
        <strain evidence="9">MCCC 1A06723</strain>
    </source>
</reference>
<evidence type="ECO:0000256" key="7">
    <source>
        <dbReference type="SAM" id="Coils"/>
    </source>
</evidence>
<comment type="subcellular location">
    <subcellularLocation>
        <location evidence="6">Cytoplasm</location>
    </subcellularLocation>
</comment>
<proteinExistence type="inferred from homology"/>
<gene>
    <name evidence="6" type="primary">xseB</name>
    <name evidence="8" type="ORF">FIV46_15440</name>
</gene>
<evidence type="ECO:0000313" key="9">
    <source>
        <dbReference type="Proteomes" id="UP000319148"/>
    </source>
</evidence>
<dbReference type="Gene3D" id="1.10.287.1040">
    <property type="entry name" value="Exonuclease VII, small subunit"/>
    <property type="match status" value="1"/>
</dbReference>